<sequence length="422" mass="46525">MTHPHCYGGSTVPNEPVAVTCKVCGGHVHEFLDLGRQPLSDAFREPESVAPEFFFRLAVGRCESCTMVQLTESVPREKMFHEDYPYHSSGSAVMRAHFATVARRFLDTELAVPDPFIVEMGCNDGVMLATINQAGVRHLGFEPSNGVAEAARAQGIRVRTAFFEEETAARVRAQEGPAQVIYAANTMCHIPYPESIFRGVDALLAPDGVFVFEDPYLGDLVAKTSFDQIYDEHFFLFSGHSVRAMAEHYGFQLVDVDRLAVHGGEVRYTLARAGARVPSAAVAGLLAEEDASGLSDLTTLRRFGDSVLRVRDDLVALLRRLRAEGSLVVAYGATAKSATVTNFCGIGPELVSYVCDSTPAKQHRITPGKHIPVRPPTAFRDPYPDYALLFAWNHADEIMAKEEEFRRRGGQWISYVPDVRVL</sequence>
<dbReference type="Gene3D" id="3.40.50.150">
    <property type="entry name" value="Vaccinia Virus protein VP39"/>
    <property type="match status" value="1"/>
</dbReference>
<dbReference type="InterPro" id="IPR038576">
    <property type="entry name" value="Methyltransf_Zn-bd_dom_put_sf"/>
</dbReference>
<dbReference type="Proteomes" id="UP000053244">
    <property type="component" value="Unassembled WGS sequence"/>
</dbReference>
<dbReference type="SUPFAM" id="SSF53335">
    <property type="entry name" value="S-adenosyl-L-methionine-dependent methyltransferases"/>
    <property type="match status" value="1"/>
</dbReference>
<gene>
    <name evidence="3" type="ORF">ADL15_09400</name>
</gene>
<name>A0A0X3V3V2_9ACTN</name>
<dbReference type="PANTHER" id="PTHR43861">
    <property type="entry name" value="TRANS-ACONITATE 2-METHYLTRANSFERASE-RELATED"/>
    <property type="match status" value="1"/>
</dbReference>
<evidence type="ECO:0000313" key="3">
    <source>
        <dbReference type="EMBL" id="KUL39469.1"/>
    </source>
</evidence>
<dbReference type="Pfam" id="PF08484">
    <property type="entry name" value="Methyltransf_14"/>
    <property type="match status" value="1"/>
</dbReference>
<dbReference type="Pfam" id="PF13489">
    <property type="entry name" value="Methyltransf_23"/>
    <property type="match status" value="1"/>
</dbReference>
<dbReference type="EMBL" id="LLZH01000048">
    <property type="protein sequence ID" value="KUL39469.1"/>
    <property type="molecule type" value="Genomic_DNA"/>
</dbReference>
<evidence type="ECO:0000259" key="1">
    <source>
        <dbReference type="Pfam" id="PF08421"/>
    </source>
</evidence>
<dbReference type="Gene3D" id="6.10.250.3100">
    <property type="match status" value="1"/>
</dbReference>
<dbReference type="Pfam" id="PF08421">
    <property type="entry name" value="Methyltransf_13"/>
    <property type="match status" value="1"/>
</dbReference>
<dbReference type="InterPro" id="IPR029063">
    <property type="entry name" value="SAM-dependent_MTases_sf"/>
</dbReference>
<dbReference type="Gene3D" id="6.20.50.110">
    <property type="entry name" value="Methyltransferase, zinc-binding domain"/>
    <property type="match status" value="1"/>
</dbReference>
<keyword evidence="4" id="KW-1185">Reference proteome</keyword>
<dbReference type="InterPro" id="IPR013630">
    <property type="entry name" value="Methyltransf_Zn-bd_dom_put"/>
</dbReference>
<keyword evidence="3" id="KW-0808">Transferase</keyword>
<evidence type="ECO:0000313" key="4">
    <source>
        <dbReference type="Proteomes" id="UP000053244"/>
    </source>
</evidence>
<dbReference type="GO" id="GO:0008168">
    <property type="term" value="F:methyltransferase activity"/>
    <property type="evidence" value="ECO:0007669"/>
    <property type="project" value="UniProtKB-KW"/>
</dbReference>
<comment type="caution">
    <text evidence="3">The sequence shown here is derived from an EMBL/GenBank/DDBJ whole genome shotgun (WGS) entry which is preliminary data.</text>
</comment>
<keyword evidence="3" id="KW-0489">Methyltransferase</keyword>
<dbReference type="GO" id="GO:0032259">
    <property type="term" value="P:methylation"/>
    <property type="evidence" value="ECO:0007669"/>
    <property type="project" value="UniProtKB-KW"/>
</dbReference>
<evidence type="ECO:0000259" key="2">
    <source>
        <dbReference type="Pfam" id="PF08484"/>
    </source>
</evidence>
<dbReference type="Gene3D" id="3.40.50.720">
    <property type="entry name" value="NAD(P)-binding Rossmann-like Domain"/>
    <property type="match status" value="1"/>
</dbReference>
<dbReference type="AlphaFoldDB" id="A0A0X3V3V2"/>
<feature type="domain" description="C-methyltransferase" evidence="2">
    <location>
        <begin position="261"/>
        <end position="417"/>
    </location>
</feature>
<accession>A0A0X3V3V2</accession>
<reference evidence="3 4" key="1">
    <citation type="submission" date="2015-10" db="EMBL/GenBank/DDBJ databases">
        <authorList>
            <person name="Gilbert D.G."/>
        </authorList>
    </citation>
    <scope>NUCLEOTIDE SEQUENCE [LARGE SCALE GENOMIC DNA]</scope>
    <source>
        <strain evidence="3 4">NRRL B-16712</strain>
    </source>
</reference>
<protein>
    <submittedName>
        <fullName evidence="3">SAM-dependent methyltransferase</fullName>
    </submittedName>
</protein>
<feature type="domain" description="Methyltransferase putative zinc binding" evidence="1">
    <location>
        <begin position="21"/>
        <end position="80"/>
    </location>
</feature>
<dbReference type="InterPro" id="IPR013691">
    <property type="entry name" value="MeTrfase_14"/>
</dbReference>
<dbReference type="PANTHER" id="PTHR43861:SF5">
    <property type="entry name" value="BLL5978 PROTEIN"/>
    <property type="match status" value="1"/>
</dbReference>
<dbReference type="OrthoDB" id="9815644at2"/>
<organism evidence="3 4">
    <name type="scientific">Actinoplanes awajinensis subsp. mycoplanecinus</name>
    <dbReference type="NCBI Taxonomy" id="135947"/>
    <lineage>
        <taxon>Bacteria</taxon>
        <taxon>Bacillati</taxon>
        <taxon>Actinomycetota</taxon>
        <taxon>Actinomycetes</taxon>
        <taxon>Micromonosporales</taxon>
        <taxon>Micromonosporaceae</taxon>
        <taxon>Actinoplanes</taxon>
    </lineage>
</organism>
<proteinExistence type="predicted"/>